<accession>A0A931IAU0</accession>
<reference evidence="2" key="1">
    <citation type="submission" date="2020-11" db="EMBL/GenBank/DDBJ databases">
        <title>Nocardia NEAU-351.nov., a novel actinomycete isolated from the cow dung.</title>
        <authorList>
            <person name="Zhang X."/>
        </authorList>
    </citation>
    <scope>NUCLEOTIDE SEQUENCE</scope>
    <source>
        <strain evidence="2">NEAU-351</strain>
    </source>
</reference>
<proteinExistence type="predicted"/>
<dbReference type="RefSeq" id="WP_196150252.1">
    <property type="nucleotide sequence ID" value="NZ_JADMLG010000006.1"/>
</dbReference>
<sequence length="49" mass="5554">MSDREELGIDDECPHETDTFRGESSAHCYRPRRLPMRAPAPIPAEAVRS</sequence>
<organism evidence="2 3">
    <name type="scientific">Nocardia bovistercoris</name>
    <dbReference type="NCBI Taxonomy" id="2785916"/>
    <lineage>
        <taxon>Bacteria</taxon>
        <taxon>Bacillati</taxon>
        <taxon>Actinomycetota</taxon>
        <taxon>Actinomycetes</taxon>
        <taxon>Mycobacteriales</taxon>
        <taxon>Nocardiaceae</taxon>
        <taxon>Nocardia</taxon>
    </lineage>
</organism>
<feature type="compositionally biased region" description="Basic and acidic residues" evidence="1">
    <location>
        <begin position="1"/>
        <end position="21"/>
    </location>
</feature>
<name>A0A931IAU0_9NOCA</name>
<dbReference type="Proteomes" id="UP000655751">
    <property type="component" value="Unassembled WGS sequence"/>
</dbReference>
<keyword evidence="3" id="KW-1185">Reference proteome</keyword>
<dbReference type="EMBL" id="JADMLG010000006">
    <property type="protein sequence ID" value="MBH0777939.1"/>
    <property type="molecule type" value="Genomic_DNA"/>
</dbReference>
<dbReference type="AlphaFoldDB" id="A0A931IAU0"/>
<feature type="region of interest" description="Disordered" evidence="1">
    <location>
        <begin position="1"/>
        <end position="26"/>
    </location>
</feature>
<gene>
    <name evidence="2" type="ORF">IT779_16810</name>
</gene>
<protein>
    <submittedName>
        <fullName evidence="2">Uncharacterized protein</fullName>
    </submittedName>
</protein>
<comment type="caution">
    <text evidence="2">The sequence shown here is derived from an EMBL/GenBank/DDBJ whole genome shotgun (WGS) entry which is preliminary data.</text>
</comment>
<evidence type="ECO:0000313" key="3">
    <source>
        <dbReference type="Proteomes" id="UP000655751"/>
    </source>
</evidence>
<evidence type="ECO:0000256" key="1">
    <source>
        <dbReference type="SAM" id="MobiDB-lite"/>
    </source>
</evidence>
<evidence type="ECO:0000313" key="2">
    <source>
        <dbReference type="EMBL" id="MBH0777939.1"/>
    </source>
</evidence>